<dbReference type="eggNOG" id="arCOG05092">
    <property type="taxonomic scope" value="Archaea"/>
</dbReference>
<proteinExistence type="predicted"/>
<evidence type="ECO:0000256" key="1">
    <source>
        <dbReference type="SAM" id="Phobius"/>
    </source>
</evidence>
<feature type="transmembrane region" description="Helical" evidence="1">
    <location>
        <begin position="28"/>
        <end position="48"/>
    </location>
</feature>
<accession>A6UQU1</accession>
<dbReference type="STRING" id="406327.Mevan_0960"/>
<protein>
    <recommendedName>
        <fullName evidence="4">DUF2304 domain-containing protein</fullName>
    </recommendedName>
</protein>
<dbReference type="OrthoDB" id="78194at2157"/>
<dbReference type="RefSeq" id="WP_012065792.1">
    <property type="nucleotide sequence ID" value="NC_009634.1"/>
</dbReference>
<organism evidence="2 3">
    <name type="scientific">Methanococcus vannielii (strain ATCC 35089 / DSM 1224 / JCM 13029 / OCM 148 / SB)</name>
    <dbReference type="NCBI Taxonomy" id="406327"/>
    <lineage>
        <taxon>Archaea</taxon>
        <taxon>Methanobacteriati</taxon>
        <taxon>Methanobacteriota</taxon>
        <taxon>Methanomada group</taxon>
        <taxon>Methanococci</taxon>
        <taxon>Methanococcales</taxon>
        <taxon>Methanococcaceae</taxon>
        <taxon>Methanococcus</taxon>
    </lineage>
</organism>
<dbReference type="EMBL" id="CP000742">
    <property type="protein sequence ID" value="ABR54863.1"/>
    <property type="molecule type" value="Genomic_DNA"/>
</dbReference>
<evidence type="ECO:0000313" key="2">
    <source>
        <dbReference type="EMBL" id="ABR54863.1"/>
    </source>
</evidence>
<keyword evidence="1" id="KW-0472">Membrane</keyword>
<dbReference type="Proteomes" id="UP000001107">
    <property type="component" value="Chromosome"/>
</dbReference>
<dbReference type="GeneID" id="5325889"/>
<reference evidence="2" key="1">
    <citation type="submission" date="2007-06" db="EMBL/GenBank/DDBJ databases">
        <title>Complete sequence of Methanococcus vannielii SB.</title>
        <authorList>
            <consortium name="US DOE Joint Genome Institute"/>
            <person name="Copeland A."/>
            <person name="Lucas S."/>
            <person name="Lapidus A."/>
            <person name="Barry K."/>
            <person name="Glavina del Rio T."/>
            <person name="Dalin E."/>
            <person name="Tice H."/>
            <person name="Pitluck S."/>
            <person name="Chain P."/>
            <person name="Malfatti S."/>
            <person name="Shin M."/>
            <person name="Vergez L."/>
            <person name="Schmutz J."/>
            <person name="Larimer F."/>
            <person name="Land M."/>
            <person name="Hauser L."/>
            <person name="Kyrpides N."/>
            <person name="Anderson I."/>
            <person name="Sieprawska-Lupa M."/>
            <person name="Whitman W.B."/>
            <person name="Richardson P."/>
        </authorList>
    </citation>
    <scope>NUCLEOTIDE SEQUENCE [LARGE SCALE GENOMIC DNA]</scope>
    <source>
        <strain evidence="2">SB</strain>
    </source>
</reference>
<dbReference type="AlphaFoldDB" id="A6UQU1"/>
<evidence type="ECO:0008006" key="4">
    <source>
        <dbReference type="Google" id="ProtNLM"/>
    </source>
</evidence>
<evidence type="ECO:0000313" key="3">
    <source>
        <dbReference type="Proteomes" id="UP000001107"/>
    </source>
</evidence>
<sequence length="117" mass="13381">MELVQNIGIFLGILAILKLIKQAKKSSISPFVAILWAIFGITILFMIVFPKYLSYIAKPLGIDRGIDVLVYFGIIALFFLLYKTYVKTEHLEREITGIISEIAIRDRFEGKSKRKVE</sequence>
<dbReference type="KEGG" id="mvn:Mevan_0960"/>
<gene>
    <name evidence="2" type="ordered locus">Mevan_0960</name>
</gene>
<keyword evidence="1" id="KW-0812">Transmembrane</keyword>
<feature type="transmembrane region" description="Helical" evidence="1">
    <location>
        <begin position="6"/>
        <end position="21"/>
    </location>
</feature>
<dbReference type="HOGENOM" id="CLU_134280_4_0_2"/>
<keyword evidence="1" id="KW-1133">Transmembrane helix</keyword>
<dbReference type="InterPro" id="IPR019277">
    <property type="entry name" value="DUF2304"/>
</dbReference>
<keyword evidence="3" id="KW-1185">Reference proteome</keyword>
<name>A6UQU1_METVS</name>
<feature type="transmembrane region" description="Helical" evidence="1">
    <location>
        <begin position="68"/>
        <end position="86"/>
    </location>
</feature>
<dbReference type="Pfam" id="PF10066">
    <property type="entry name" value="DUF2304"/>
    <property type="match status" value="1"/>
</dbReference>